<dbReference type="SMART" id="SM00612">
    <property type="entry name" value="Kelch"/>
    <property type="match status" value="3"/>
</dbReference>
<dbReference type="Pfam" id="PF07707">
    <property type="entry name" value="BACK"/>
    <property type="match status" value="1"/>
</dbReference>
<dbReference type="PANTHER" id="PTHR24412:SF480">
    <property type="entry name" value="KELCH-LIKE PROTEIN 8"/>
    <property type="match status" value="1"/>
</dbReference>
<evidence type="ECO:0000313" key="6">
    <source>
        <dbReference type="EMBL" id="AIF30100.1"/>
    </source>
</evidence>
<reference evidence="6 7" key="1">
    <citation type="journal article" date="2014" name="Virology">
        <title>The genome sequence of ectromelia virus Naval and Cornell isolates from outbreaks in North America.</title>
        <authorList>
            <person name="Mavian C."/>
            <person name="Lopez-Bueno A."/>
            <person name="Bryant N.A."/>
            <person name="Seeger K."/>
            <person name="Quail M.A."/>
            <person name="Harris D."/>
            <person name="Barrell B."/>
            <person name="Alcami A."/>
        </authorList>
    </citation>
    <scope>NUCLEOTIDE SEQUENCE [LARGE SCALE GENOMIC DNA]</scope>
    <source>
        <strain evidence="6">NAVAL</strain>
    </source>
</reference>
<dbReference type="SUPFAM" id="SSF54695">
    <property type="entry name" value="POZ domain"/>
    <property type="match status" value="1"/>
</dbReference>
<dbReference type="SMART" id="SM00875">
    <property type="entry name" value="BACK"/>
    <property type="match status" value="1"/>
</dbReference>
<dbReference type="Gene3D" id="2.120.10.80">
    <property type="entry name" value="Kelch-type beta propeller"/>
    <property type="match status" value="1"/>
</dbReference>
<keyword evidence="1" id="KW-0880">Kelch repeat</keyword>
<evidence type="ECO:0000256" key="3">
    <source>
        <dbReference type="ARBA" id="ARBA00038301"/>
    </source>
</evidence>
<evidence type="ECO:0000256" key="4">
    <source>
        <dbReference type="ARBA" id="ARBA00039979"/>
    </source>
</evidence>
<dbReference type="SMART" id="SM00225">
    <property type="entry name" value="BTB"/>
    <property type="match status" value="1"/>
</dbReference>
<evidence type="ECO:0000313" key="7">
    <source>
        <dbReference type="Proteomes" id="UP000164837"/>
    </source>
</evidence>
<keyword evidence="2" id="KW-0677">Repeat</keyword>
<accession>A0A075INF9</accession>
<dbReference type="Proteomes" id="UP000164837">
    <property type="component" value="Genome"/>
</dbReference>
<dbReference type="Pfam" id="PF01344">
    <property type="entry name" value="Kelch_1"/>
    <property type="match status" value="3"/>
</dbReference>
<dbReference type="InterPro" id="IPR011333">
    <property type="entry name" value="SKP1/BTB/POZ_sf"/>
</dbReference>
<dbReference type="Gene3D" id="1.25.40.420">
    <property type="match status" value="1"/>
</dbReference>
<protein>
    <recommendedName>
        <fullName evidence="4">Kelch repeat protein C2</fullName>
    </recommendedName>
</protein>
<dbReference type="InterPro" id="IPR011705">
    <property type="entry name" value="BACK"/>
</dbReference>
<organism evidence="6 7">
    <name type="scientific">Ectromelia virus Naval</name>
    <dbReference type="NCBI Taxonomy" id="1651168"/>
    <lineage>
        <taxon>Viruses</taxon>
        <taxon>Varidnaviria</taxon>
        <taxon>Bamfordvirae</taxon>
        <taxon>Nucleocytoviricota</taxon>
        <taxon>Pokkesviricetes</taxon>
        <taxon>Chitovirales</taxon>
        <taxon>Poxviridae</taxon>
        <taxon>Chordopoxvirinae</taxon>
        <taxon>Orthopoxvirus</taxon>
        <taxon>Orthopoxvirus ectromelia</taxon>
        <taxon>Ectromelia virus</taxon>
    </lineage>
</organism>
<dbReference type="PROSITE" id="PS50097">
    <property type="entry name" value="BTB"/>
    <property type="match status" value="1"/>
</dbReference>
<dbReference type="InterPro" id="IPR006652">
    <property type="entry name" value="Kelch_1"/>
</dbReference>
<dbReference type="InterPro" id="IPR000210">
    <property type="entry name" value="BTB/POZ_dom"/>
</dbReference>
<dbReference type="PANTHER" id="PTHR24412">
    <property type="entry name" value="KELCH PROTEIN"/>
    <property type="match status" value="1"/>
</dbReference>
<dbReference type="InterPro" id="IPR015915">
    <property type="entry name" value="Kelch-typ_b-propeller"/>
</dbReference>
<feature type="domain" description="BTB" evidence="5">
    <location>
        <begin position="2"/>
        <end position="67"/>
    </location>
</feature>
<dbReference type="Gene3D" id="3.30.710.10">
    <property type="entry name" value="Potassium Channel Kv1.1, Chain A"/>
    <property type="match status" value="1"/>
</dbReference>
<comment type="similarity">
    <text evidence="3">Belongs to the poxviruses Kelch family.</text>
</comment>
<dbReference type="Pfam" id="PF00651">
    <property type="entry name" value="BTB"/>
    <property type="match status" value="1"/>
</dbReference>
<dbReference type="SUPFAM" id="SSF117281">
    <property type="entry name" value="Kelch motif"/>
    <property type="match status" value="1"/>
</dbReference>
<evidence type="ECO:0000256" key="2">
    <source>
        <dbReference type="ARBA" id="ARBA00022737"/>
    </source>
</evidence>
<evidence type="ECO:0000259" key="5">
    <source>
        <dbReference type="PROSITE" id="PS50097"/>
    </source>
</evidence>
<sequence length="512" mass="59007">MESVIFSINGEIIQVNKEIITASPYNLFKRIQDHHLKDEAIILNGINYHAFESLLDYMRWKKINITINNVEMILVAAIIIDVPPVVDLCVKTMIHNINSTNCIRMFNFSKRYGIKKLYNASMSEIINNITAVTSDPEFGKLSKDELTTILSHENVNVNHEDVTAIILLKWIHKNPNDVDIINILHPKFMTNAMRNAIALLGLTISKSTKPVTRNGIKHNIVVIKNSDYISTITHYSPRTEYWTIVGNTDRQFYNANVLHNCLYIIGGMINNRHVYSVSRVDLKTKKWKTVTNMSSLKSEVSTCVNNGKLYVIGGLEFSISTAVAEYLKHGASKWIRLPNLITPRYSGASVFVNDDIYVMGGVYTTYEKYVVLNDVECFTKNRWIKKSPMPRHHSIVYAVEYDGDIYAITGITHETRNYLYKYIVNEDKWIELYMYFNHVGKMFVCSCGDYILIIADAKYEYYPKSNTWNLLDASTRNIEYYDMFTKDETPKCNVTHKSLPSFLSNCEKKFLQ</sequence>
<evidence type="ECO:0000256" key="1">
    <source>
        <dbReference type="ARBA" id="ARBA00022441"/>
    </source>
</evidence>
<name>A0A075INF9_9POXV</name>
<dbReference type="EMBL" id="KJ563295">
    <property type="protein sequence ID" value="AIF30100.1"/>
    <property type="molecule type" value="Genomic_DNA"/>
</dbReference>
<proteinExistence type="inferred from homology"/>